<keyword evidence="3" id="KW-1185">Reference proteome</keyword>
<keyword evidence="1" id="KW-1133">Transmembrane helix</keyword>
<keyword evidence="1" id="KW-0812">Transmembrane</keyword>
<organism evidence="2 3">
    <name type="scientific">Streptomyces lacrimifluminis</name>
    <dbReference type="NCBI Taxonomy" id="1500077"/>
    <lineage>
        <taxon>Bacteria</taxon>
        <taxon>Bacillati</taxon>
        <taxon>Actinomycetota</taxon>
        <taxon>Actinomycetes</taxon>
        <taxon>Kitasatosporales</taxon>
        <taxon>Streptomycetaceae</taxon>
        <taxon>Streptomyces</taxon>
    </lineage>
</organism>
<accession>A0A917ULF4</accession>
<comment type="caution">
    <text evidence="2">The sequence shown here is derived from an EMBL/GenBank/DDBJ whole genome shotgun (WGS) entry which is preliminary data.</text>
</comment>
<evidence type="ECO:0000256" key="1">
    <source>
        <dbReference type="SAM" id="Phobius"/>
    </source>
</evidence>
<keyword evidence="1" id="KW-0472">Membrane</keyword>
<protein>
    <submittedName>
        <fullName evidence="2">Uncharacterized protein</fullName>
    </submittedName>
</protein>
<feature type="transmembrane region" description="Helical" evidence="1">
    <location>
        <begin position="91"/>
        <end position="108"/>
    </location>
</feature>
<dbReference type="EMBL" id="BMMU01000043">
    <property type="protein sequence ID" value="GGJ66593.1"/>
    <property type="molecule type" value="Genomic_DNA"/>
</dbReference>
<feature type="transmembrane region" description="Helical" evidence="1">
    <location>
        <begin position="120"/>
        <end position="143"/>
    </location>
</feature>
<proteinExistence type="predicted"/>
<dbReference type="Proteomes" id="UP000625682">
    <property type="component" value="Unassembled WGS sequence"/>
</dbReference>
<gene>
    <name evidence="2" type="ORF">GCM10012282_74550</name>
</gene>
<evidence type="ECO:0000313" key="2">
    <source>
        <dbReference type="EMBL" id="GGJ66593.1"/>
    </source>
</evidence>
<reference evidence="2" key="1">
    <citation type="journal article" date="2014" name="Int. J. Syst. Evol. Microbiol.">
        <title>Complete genome sequence of Corynebacterium casei LMG S-19264T (=DSM 44701T), isolated from a smear-ripened cheese.</title>
        <authorList>
            <consortium name="US DOE Joint Genome Institute (JGI-PGF)"/>
            <person name="Walter F."/>
            <person name="Albersmeier A."/>
            <person name="Kalinowski J."/>
            <person name="Ruckert C."/>
        </authorList>
    </citation>
    <scope>NUCLEOTIDE SEQUENCE</scope>
    <source>
        <strain evidence="2">CGMCC 4.7272</strain>
    </source>
</reference>
<feature type="transmembrane region" description="Helical" evidence="1">
    <location>
        <begin position="18"/>
        <end position="40"/>
    </location>
</feature>
<sequence length="157" mass="16587">MMSAEADRTGRPGTVDTAFWALVAAIAVDTVIWVLDTFVISPSGFAEMREEMGQGAMRQVAMSAGFLVVTSALFLLLAFKMREGRGWARNGLAAVGALGMLFFVGSMNMSGFDEETAGEIVYALLVGSIPALLALGAILLMFLPTSNSYFSSAARTA</sequence>
<evidence type="ECO:0000313" key="3">
    <source>
        <dbReference type="Proteomes" id="UP000625682"/>
    </source>
</evidence>
<reference evidence="2" key="2">
    <citation type="submission" date="2020-09" db="EMBL/GenBank/DDBJ databases">
        <authorList>
            <person name="Sun Q."/>
            <person name="Zhou Y."/>
        </authorList>
    </citation>
    <scope>NUCLEOTIDE SEQUENCE</scope>
    <source>
        <strain evidence="2">CGMCC 4.7272</strain>
    </source>
</reference>
<name>A0A917ULF4_9ACTN</name>
<dbReference type="AlphaFoldDB" id="A0A917ULF4"/>
<feature type="transmembrane region" description="Helical" evidence="1">
    <location>
        <begin position="60"/>
        <end position="79"/>
    </location>
</feature>